<dbReference type="Proteomes" id="UP000234323">
    <property type="component" value="Unassembled WGS sequence"/>
</dbReference>
<protein>
    <recommendedName>
        <fullName evidence="4">RING-type domain-containing protein</fullName>
    </recommendedName>
</protein>
<dbReference type="VEuPathDB" id="FungiDB:RhiirFUN_009913"/>
<sequence length="197" mass="22405">MASCGCLYHQKCLEGYFLNIVKTRAKLKCPNWDCKGGEIKTLITQDLFKETGKPTSSTVDVTKPVDSGNQTPMNDDNLEEANDNGVSIFLQLSDKIDNAETKNEDASRGLIYSYFDFGKAVFKQYKELKVKTCSCLHDKDEVRALVNSEVREEIPETKCSNDALWKRMERSWKMHRIFNTIGKEKMAQITSISCHLS</sequence>
<keyword evidence="3" id="KW-1185">Reference proteome</keyword>
<evidence type="ECO:0000313" key="2">
    <source>
        <dbReference type="EMBL" id="PKY56993.1"/>
    </source>
</evidence>
<proteinExistence type="predicted"/>
<evidence type="ECO:0000256" key="1">
    <source>
        <dbReference type="SAM" id="MobiDB-lite"/>
    </source>
</evidence>
<reference evidence="2 3" key="1">
    <citation type="submission" date="2015-10" db="EMBL/GenBank/DDBJ databases">
        <title>Genome analyses suggest a sexual origin of heterokaryosis in a supposedly ancient asexual fungus.</title>
        <authorList>
            <person name="Ropars J."/>
            <person name="Sedzielewska K."/>
            <person name="Noel J."/>
            <person name="Charron P."/>
            <person name="Farinelli L."/>
            <person name="Marton T."/>
            <person name="Kruger M."/>
            <person name="Pelin A."/>
            <person name="Brachmann A."/>
            <person name="Corradi N."/>
        </authorList>
    </citation>
    <scope>NUCLEOTIDE SEQUENCE [LARGE SCALE GENOMIC DNA]</scope>
    <source>
        <strain evidence="2 3">A4</strain>
    </source>
</reference>
<organism evidence="2 3">
    <name type="scientific">Rhizophagus irregularis</name>
    <dbReference type="NCBI Taxonomy" id="588596"/>
    <lineage>
        <taxon>Eukaryota</taxon>
        <taxon>Fungi</taxon>
        <taxon>Fungi incertae sedis</taxon>
        <taxon>Mucoromycota</taxon>
        <taxon>Glomeromycotina</taxon>
        <taxon>Glomeromycetes</taxon>
        <taxon>Glomerales</taxon>
        <taxon>Glomeraceae</taxon>
        <taxon>Rhizophagus</taxon>
    </lineage>
</organism>
<gene>
    <name evidence="2" type="ORF">RhiirA4_508729</name>
</gene>
<dbReference type="VEuPathDB" id="FungiDB:FUN_006114"/>
<dbReference type="VEuPathDB" id="FungiDB:RhiirA1_429627"/>
<dbReference type="EMBL" id="LLXI01002380">
    <property type="protein sequence ID" value="PKY56993.1"/>
    <property type="molecule type" value="Genomic_DNA"/>
</dbReference>
<dbReference type="AlphaFoldDB" id="A0A2I1HDM7"/>
<comment type="caution">
    <text evidence="2">The sequence shown here is derived from an EMBL/GenBank/DDBJ whole genome shotgun (WGS) entry which is preliminary data.</text>
</comment>
<evidence type="ECO:0008006" key="4">
    <source>
        <dbReference type="Google" id="ProtNLM"/>
    </source>
</evidence>
<evidence type="ECO:0000313" key="3">
    <source>
        <dbReference type="Proteomes" id="UP000234323"/>
    </source>
</evidence>
<feature type="region of interest" description="Disordered" evidence="1">
    <location>
        <begin position="54"/>
        <end position="78"/>
    </location>
</feature>
<accession>A0A2I1HDM7</accession>
<name>A0A2I1HDM7_9GLOM</name>